<dbReference type="AlphaFoldDB" id="Q0FLK1"/>
<dbReference type="EMBL" id="AATQ01000032">
    <property type="protein sequence ID" value="EAU45097.1"/>
    <property type="molecule type" value="Genomic_DNA"/>
</dbReference>
<keyword evidence="2" id="KW-1185">Reference proteome</keyword>
<protein>
    <submittedName>
        <fullName evidence="1">Uncharacterized protein</fullName>
    </submittedName>
</protein>
<sequence>MPPLVDTVKKPDLEAMLARIPAKYSDPAAAPATKAQLRAEILAARERYWQDKADAKPVRPARQGRRAPVESLCEIPAHEVNAWLRESLGGKL</sequence>
<evidence type="ECO:0000313" key="2">
    <source>
        <dbReference type="Proteomes" id="UP000006230"/>
    </source>
</evidence>
<comment type="caution">
    <text evidence="1">The sequence shown here is derived from an EMBL/GenBank/DDBJ whole genome shotgun (WGS) entry which is preliminary data.</text>
</comment>
<dbReference type="Proteomes" id="UP000006230">
    <property type="component" value="Unassembled WGS sequence"/>
</dbReference>
<evidence type="ECO:0000313" key="1">
    <source>
        <dbReference type="EMBL" id="EAU45097.1"/>
    </source>
</evidence>
<proteinExistence type="predicted"/>
<reference evidence="1 2" key="1">
    <citation type="journal article" date="2010" name="J. Bacteriol.">
        <title>Genome sequences of Pelagibaca bermudensis HTCC2601T and Maritimibacter alkaliphilus HTCC2654T, the type strains of two marine Roseobacter genera.</title>
        <authorList>
            <person name="Thrash J.C."/>
            <person name="Cho J.C."/>
            <person name="Ferriera S."/>
            <person name="Johnson J."/>
            <person name="Vergin K.L."/>
            <person name="Giovannoni S.J."/>
        </authorList>
    </citation>
    <scope>NUCLEOTIDE SEQUENCE [LARGE SCALE GENOMIC DNA]</scope>
    <source>
        <strain evidence="2">DSM 26914 / JCM 13377 / KCTC 12554 / HTCC2601</strain>
    </source>
</reference>
<dbReference type="STRING" id="314265.R2601_22961"/>
<gene>
    <name evidence="1" type="ORF">R2601_22961</name>
</gene>
<name>Q0FLK1_SALBH</name>
<accession>Q0FLK1</accession>
<organism evidence="1 2">
    <name type="scientific">Salipiger bermudensis (strain DSM 26914 / JCM 13377 / KCTC 12554 / HTCC2601)</name>
    <name type="common">Pelagibaca bermudensis</name>
    <dbReference type="NCBI Taxonomy" id="314265"/>
    <lineage>
        <taxon>Bacteria</taxon>
        <taxon>Pseudomonadati</taxon>
        <taxon>Pseudomonadota</taxon>
        <taxon>Alphaproteobacteria</taxon>
        <taxon>Rhodobacterales</taxon>
        <taxon>Roseobacteraceae</taxon>
        <taxon>Salipiger</taxon>
    </lineage>
</organism>
<dbReference type="HOGENOM" id="CLU_2410619_0_0_5"/>